<dbReference type="Gene3D" id="3.30.2060.10">
    <property type="entry name" value="Penicillin-binding protein 1b domain"/>
    <property type="match status" value="1"/>
</dbReference>
<evidence type="ECO:0000256" key="22">
    <source>
        <dbReference type="NCBIfam" id="TIGR02071"/>
    </source>
</evidence>
<evidence type="ECO:0000313" key="29">
    <source>
        <dbReference type="EMBL" id="MDC8012024.1"/>
    </source>
</evidence>
<keyword evidence="25" id="KW-1133">Transmembrane helix</keyword>
<dbReference type="GO" id="GO:0005886">
    <property type="term" value="C:plasma membrane"/>
    <property type="evidence" value="ECO:0007669"/>
    <property type="project" value="UniProtKB-SubCell"/>
</dbReference>
<dbReference type="PIRSF" id="PIRSF002799">
    <property type="entry name" value="PBP_1b"/>
    <property type="match status" value="1"/>
</dbReference>
<dbReference type="AlphaFoldDB" id="A0A9X3YGT2"/>
<dbReference type="GO" id="GO:0009252">
    <property type="term" value="P:peptidoglycan biosynthetic process"/>
    <property type="evidence" value="ECO:0007669"/>
    <property type="project" value="UniProtKB-UniRule"/>
</dbReference>
<keyword evidence="9" id="KW-0645">Protease</keyword>
<feature type="active site" description="Acyl-ester intermediate; for transpeptidase activity" evidence="24">
    <location>
        <position position="464"/>
    </location>
</feature>
<feature type="domain" description="Glycosyl transferase family 51" evidence="27">
    <location>
        <begin position="158"/>
        <end position="333"/>
    </location>
</feature>
<evidence type="ECO:0000256" key="6">
    <source>
        <dbReference type="ARBA" id="ARBA00018637"/>
    </source>
</evidence>
<dbReference type="Gene3D" id="1.10.3810.10">
    <property type="entry name" value="Biosynthetic peptidoglycan transglycosylase-like"/>
    <property type="match status" value="1"/>
</dbReference>
<evidence type="ECO:0000256" key="4">
    <source>
        <dbReference type="ARBA" id="ARBA00007090"/>
    </source>
</evidence>
<evidence type="ECO:0000256" key="15">
    <source>
        <dbReference type="ARBA" id="ARBA00023136"/>
    </source>
</evidence>
<organism evidence="29 30">
    <name type="scientific">Tahibacter soli</name>
    <dbReference type="NCBI Taxonomy" id="2983605"/>
    <lineage>
        <taxon>Bacteria</taxon>
        <taxon>Pseudomonadati</taxon>
        <taxon>Pseudomonadota</taxon>
        <taxon>Gammaproteobacteria</taxon>
        <taxon>Lysobacterales</taxon>
        <taxon>Rhodanobacteraceae</taxon>
        <taxon>Tahibacter</taxon>
    </lineage>
</organism>
<evidence type="ECO:0000256" key="9">
    <source>
        <dbReference type="ARBA" id="ARBA00022670"/>
    </source>
</evidence>
<keyword evidence="25" id="KW-0812">Transmembrane</keyword>
<evidence type="ECO:0000256" key="14">
    <source>
        <dbReference type="ARBA" id="ARBA00022984"/>
    </source>
</evidence>
<dbReference type="InterPro" id="IPR023346">
    <property type="entry name" value="Lysozyme-like_dom_sf"/>
</dbReference>
<keyword evidence="12" id="KW-0378">Hydrolase</keyword>
<evidence type="ECO:0000256" key="5">
    <source>
        <dbReference type="ARBA" id="ARBA00007739"/>
    </source>
</evidence>
<dbReference type="SUPFAM" id="SSF56601">
    <property type="entry name" value="beta-lactamase/transpeptidase-like"/>
    <property type="match status" value="1"/>
</dbReference>
<feature type="domain" description="Penicillin-binding protein transpeptidase" evidence="26">
    <location>
        <begin position="427"/>
        <end position="667"/>
    </location>
</feature>
<dbReference type="GO" id="GO:0071555">
    <property type="term" value="P:cell wall organization"/>
    <property type="evidence" value="ECO:0007669"/>
    <property type="project" value="UniProtKB-UniRule"/>
</dbReference>
<comment type="similarity">
    <text evidence="4 23">In the C-terminal section; belongs to the transpeptidase family.</text>
</comment>
<comment type="subcellular location">
    <subcellularLocation>
        <location evidence="2">Cell membrane</location>
    </subcellularLocation>
</comment>
<accession>A0A9X3YGT2</accession>
<evidence type="ECO:0000256" key="18">
    <source>
        <dbReference type="ARBA" id="ARBA00023316"/>
    </source>
</evidence>
<evidence type="ECO:0000259" key="27">
    <source>
        <dbReference type="Pfam" id="PF00912"/>
    </source>
</evidence>
<dbReference type="NCBIfam" id="TIGR02071">
    <property type="entry name" value="PBP_1b"/>
    <property type="match status" value="1"/>
</dbReference>
<keyword evidence="30" id="KW-1185">Reference proteome</keyword>
<evidence type="ECO:0000256" key="10">
    <source>
        <dbReference type="ARBA" id="ARBA00022676"/>
    </source>
</evidence>
<evidence type="ECO:0000256" key="23">
    <source>
        <dbReference type="PIRNR" id="PIRNR002799"/>
    </source>
</evidence>
<evidence type="ECO:0000256" key="16">
    <source>
        <dbReference type="ARBA" id="ARBA00023251"/>
    </source>
</evidence>
<dbReference type="InterPro" id="IPR011813">
    <property type="entry name" value="PBP_1b"/>
</dbReference>
<evidence type="ECO:0000256" key="3">
    <source>
        <dbReference type="ARBA" id="ARBA00004752"/>
    </source>
</evidence>
<feature type="domain" description="Bifunctional transglycosylase second" evidence="28">
    <location>
        <begin position="68"/>
        <end position="152"/>
    </location>
</feature>
<evidence type="ECO:0000259" key="28">
    <source>
        <dbReference type="Pfam" id="PF14814"/>
    </source>
</evidence>
<keyword evidence="7" id="KW-1003">Cell membrane</keyword>
<keyword evidence="11 23" id="KW-0808">Transferase</keyword>
<dbReference type="GO" id="GO:0009002">
    <property type="term" value="F:serine-type D-Ala-D-Ala carboxypeptidase activity"/>
    <property type="evidence" value="ECO:0007669"/>
    <property type="project" value="UniProtKB-EC"/>
</dbReference>
<evidence type="ECO:0000256" key="25">
    <source>
        <dbReference type="SAM" id="Phobius"/>
    </source>
</evidence>
<evidence type="ECO:0000256" key="17">
    <source>
        <dbReference type="ARBA" id="ARBA00023268"/>
    </source>
</evidence>
<keyword evidence="8" id="KW-0121">Carboxypeptidase</keyword>
<dbReference type="InterPro" id="IPR036950">
    <property type="entry name" value="PBP_transglycosylase"/>
</dbReference>
<dbReference type="PANTHER" id="PTHR32282:SF11">
    <property type="entry name" value="PENICILLIN-BINDING PROTEIN 1B"/>
    <property type="match status" value="1"/>
</dbReference>
<sequence>MFTDLSARLAAAARIVWRWARVPFWFGLGFAIAFGVPYVLHLDTQVRARFDDLSWETPTRVYARPLLLAPGEPLDAATLLLELDAARYDEVTGARQPGTFMRDGDRFVIARRSFVTLEGMERARRVEVVLQRARVATIKDIDNGQTLAQLRLDPARIATLYGAEQEERRVAKLGQMPPLLVQGLQAVEDRDFKHHFGIDFTAIVRAMLANARAGHLVQGGSTLTQQLVKNLFLDRSRSLVRKFNEAVLAMLIEARYEKQRILEAYVNEIFLGQQGGQAVHGFAAASEFYFGRELNTLRVPDVALLVGLVQGPSYYDPRRYPERALARRNLVLSMFFETGLVSDDEYARAKAAPLGVSESPGLPRNRFPAFLDLVRGQLTRDYDDAALRGAGLTVLTTLAPSTQMLAERALVETLAALGKKQDGTQAAMVVTGARSGEVAAVVGDRAPDQPGFNRAIDARRPIGSLVKPFVYLVALAQPQRYSLASIVDDAPVALPQPNGKTWMPQNADKEAHGPVTLIDALARSWNLATVRLGMLVGVDRVRALLASFNLASPINPNPSLLLGALDLSPLEVAQLYQYFAADGHALPVVAVRGVLDLDGRPLRRYGVKPGAGDYVDAARLVSYALQQALTTGTGKAVGASPLAALNAAGKTGTSDDSRDSWFAGYTGDHLAVVWVGRDDNKPTGLVGATGALRVWMALFGRLPSRPLDLDLGGGIEIAWVDPTSGKRTRPECEGARQMPFLAGYAPQEEEGCALQRLREWFGGDSGEAGAH</sequence>
<dbReference type="SUPFAM" id="SSF53955">
    <property type="entry name" value="Lysozyme-like"/>
    <property type="match status" value="1"/>
</dbReference>
<dbReference type="GO" id="GO:0009274">
    <property type="term" value="C:peptidoglycan-based cell wall"/>
    <property type="evidence" value="ECO:0007669"/>
    <property type="project" value="UniProtKB-UniRule"/>
</dbReference>
<dbReference type="Pfam" id="PF00905">
    <property type="entry name" value="Transpeptidase"/>
    <property type="match status" value="1"/>
</dbReference>
<dbReference type="Proteomes" id="UP001139971">
    <property type="component" value="Unassembled WGS sequence"/>
</dbReference>
<dbReference type="InterPro" id="IPR001264">
    <property type="entry name" value="Glyco_trans_51"/>
</dbReference>
<keyword evidence="17" id="KW-0511">Multifunctional enzyme</keyword>
<dbReference type="InterPro" id="IPR050396">
    <property type="entry name" value="Glycosyltr_51/Transpeptidase"/>
</dbReference>
<comment type="caution">
    <text evidence="29">The sequence shown here is derived from an EMBL/GenBank/DDBJ whole genome shotgun (WGS) entry which is preliminary data.</text>
</comment>
<dbReference type="GO" id="GO:0030288">
    <property type="term" value="C:outer membrane-bounded periplasmic space"/>
    <property type="evidence" value="ECO:0007669"/>
    <property type="project" value="TreeGrafter"/>
</dbReference>
<dbReference type="EMBL" id="JAOVZO020000003">
    <property type="protein sequence ID" value="MDC8012024.1"/>
    <property type="molecule type" value="Genomic_DNA"/>
</dbReference>
<keyword evidence="18 23" id="KW-0961">Cell wall biogenesis/degradation</keyword>
<keyword evidence="10 23" id="KW-0328">Glycosyltransferase</keyword>
<keyword evidence="13 23" id="KW-0133">Cell shape</keyword>
<name>A0A9X3YGT2_9GAMM</name>
<evidence type="ECO:0000313" key="30">
    <source>
        <dbReference type="Proteomes" id="UP001139971"/>
    </source>
</evidence>
<dbReference type="GO" id="GO:0008658">
    <property type="term" value="F:penicillin binding"/>
    <property type="evidence" value="ECO:0007669"/>
    <property type="project" value="UniProtKB-UniRule"/>
</dbReference>
<dbReference type="PANTHER" id="PTHR32282">
    <property type="entry name" value="BINDING PROTEIN TRANSPEPTIDASE, PUTATIVE-RELATED"/>
    <property type="match status" value="1"/>
</dbReference>
<comment type="similarity">
    <text evidence="5 23">In the N-terminal section; belongs to the glycosyltransferase 51 family.</text>
</comment>
<evidence type="ECO:0000256" key="19">
    <source>
        <dbReference type="ARBA" id="ARBA00032454"/>
    </source>
</evidence>
<feature type="active site" description="Proton donor; for transglycosylase activity" evidence="24">
    <location>
        <position position="188"/>
    </location>
</feature>
<dbReference type="InterPro" id="IPR028166">
    <property type="entry name" value="UB2H"/>
</dbReference>
<proteinExistence type="inferred from homology"/>
<comment type="pathway">
    <text evidence="3 23">Cell wall biogenesis; peptidoglycan biosynthesis.</text>
</comment>
<evidence type="ECO:0000256" key="21">
    <source>
        <dbReference type="ARBA" id="ARBA00049902"/>
    </source>
</evidence>
<evidence type="ECO:0000256" key="20">
    <source>
        <dbReference type="ARBA" id="ARBA00034000"/>
    </source>
</evidence>
<feature type="transmembrane region" description="Helical" evidence="25">
    <location>
        <begin position="22"/>
        <end position="40"/>
    </location>
</feature>
<gene>
    <name evidence="29" type="primary">mrcB</name>
    <name evidence="29" type="ORF">OD750_005640</name>
</gene>
<dbReference type="InterPro" id="IPR012338">
    <property type="entry name" value="Beta-lactam/transpept-like"/>
</dbReference>
<dbReference type="InterPro" id="IPR001460">
    <property type="entry name" value="PCN-bd_Tpept"/>
</dbReference>
<evidence type="ECO:0000259" key="26">
    <source>
        <dbReference type="Pfam" id="PF00905"/>
    </source>
</evidence>
<dbReference type="GO" id="GO:0008360">
    <property type="term" value="P:regulation of cell shape"/>
    <property type="evidence" value="ECO:0007669"/>
    <property type="project" value="UniProtKB-UniRule"/>
</dbReference>
<protein>
    <recommendedName>
        <fullName evidence="6 22">Penicillin-binding protein 1B</fullName>
        <shortName evidence="23">PBP-1b</shortName>
        <shortName evidence="23">PBP1b</shortName>
    </recommendedName>
    <alternativeName>
        <fullName evidence="19 23">Murein polymerase</fullName>
    </alternativeName>
</protein>
<comment type="catalytic activity">
    <reaction evidence="20">
        <text>Preferential cleavage: (Ac)2-L-Lys-D-Ala-|-D-Ala. Also transpeptidation of peptidyl-alanyl moieties that are N-acyl substituents of D-alanine.</text>
        <dbReference type="EC" id="3.4.16.4"/>
    </reaction>
</comment>
<dbReference type="Gene3D" id="3.40.710.10">
    <property type="entry name" value="DD-peptidase/beta-lactamase superfamily"/>
    <property type="match status" value="1"/>
</dbReference>
<evidence type="ECO:0000256" key="13">
    <source>
        <dbReference type="ARBA" id="ARBA00022960"/>
    </source>
</evidence>
<keyword evidence="16" id="KW-0046">Antibiotic resistance</keyword>
<evidence type="ECO:0000256" key="1">
    <source>
        <dbReference type="ARBA" id="ARBA00002624"/>
    </source>
</evidence>
<comment type="function">
    <text evidence="1 23">Cell wall formation. Synthesis of cross-linked peptidoglycan from the lipid intermediates. The enzyme has a penicillin-insensitive transglycosylase N-terminal domain (formation of linear glycan strands) and a penicillin-sensitive transpeptidase C-terminal domain (cross-linking of the peptide subunits).</text>
</comment>
<keyword evidence="14 23" id="KW-0573">Peptidoglycan synthesis</keyword>
<dbReference type="Pfam" id="PF00912">
    <property type="entry name" value="Transgly"/>
    <property type="match status" value="1"/>
</dbReference>
<evidence type="ECO:0000256" key="24">
    <source>
        <dbReference type="PIRSR" id="PIRSR002799-1"/>
    </source>
</evidence>
<dbReference type="GO" id="GO:0046677">
    <property type="term" value="P:response to antibiotic"/>
    <property type="evidence" value="ECO:0007669"/>
    <property type="project" value="UniProtKB-UniRule"/>
</dbReference>
<dbReference type="GO" id="GO:0008955">
    <property type="term" value="F:peptidoglycan glycosyltransferase activity"/>
    <property type="evidence" value="ECO:0007669"/>
    <property type="project" value="UniProtKB-UniRule"/>
</dbReference>
<evidence type="ECO:0000256" key="2">
    <source>
        <dbReference type="ARBA" id="ARBA00004236"/>
    </source>
</evidence>
<dbReference type="GO" id="GO:0006508">
    <property type="term" value="P:proteolysis"/>
    <property type="evidence" value="ECO:0007669"/>
    <property type="project" value="UniProtKB-KW"/>
</dbReference>
<dbReference type="Pfam" id="PF14814">
    <property type="entry name" value="UB2H"/>
    <property type="match status" value="1"/>
</dbReference>
<evidence type="ECO:0000256" key="7">
    <source>
        <dbReference type="ARBA" id="ARBA00022475"/>
    </source>
</evidence>
<reference evidence="29" key="1">
    <citation type="submission" date="2023-02" db="EMBL/GenBank/DDBJ databases">
        <title>Tahibacter soli sp. nov. isolated from soil.</title>
        <authorList>
            <person name="Baek J.H."/>
            <person name="Lee J.K."/>
            <person name="Choi D.G."/>
            <person name="Jeon C.O."/>
        </authorList>
    </citation>
    <scope>NUCLEOTIDE SEQUENCE</scope>
    <source>
        <strain evidence="29">BL</strain>
    </source>
</reference>
<evidence type="ECO:0000256" key="12">
    <source>
        <dbReference type="ARBA" id="ARBA00022801"/>
    </source>
</evidence>
<evidence type="ECO:0000256" key="8">
    <source>
        <dbReference type="ARBA" id="ARBA00022645"/>
    </source>
</evidence>
<dbReference type="RefSeq" id="WP_263543287.1">
    <property type="nucleotide sequence ID" value="NZ_JAOVZO020000003.1"/>
</dbReference>
<evidence type="ECO:0000256" key="11">
    <source>
        <dbReference type="ARBA" id="ARBA00022679"/>
    </source>
</evidence>
<keyword evidence="15 25" id="KW-0472">Membrane</keyword>
<comment type="catalytic activity">
    <reaction evidence="21">
        <text>[GlcNAc-(1-&gt;4)-Mur2Ac(oyl-L-Ala-gamma-D-Glu-L-Lys-D-Ala-D-Ala)](n)-di-trans,octa-cis-undecaprenyl diphosphate + beta-D-GlcNAc-(1-&gt;4)-Mur2Ac(oyl-L-Ala-gamma-D-Glu-L-Lys-D-Ala-D-Ala)-di-trans,octa-cis-undecaprenyl diphosphate = [GlcNAc-(1-&gt;4)-Mur2Ac(oyl-L-Ala-gamma-D-Glu-L-Lys-D-Ala-D-Ala)](n+1)-di-trans,octa-cis-undecaprenyl diphosphate + di-trans,octa-cis-undecaprenyl diphosphate + H(+)</text>
        <dbReference type="Rhea" id="RHEA:23708"/>
        <dbReference type="Rhea" id="RHEA-COMP:9602"/>
        <dbReference type="Rhea" id="RHEA-COMP:9603"/>
        <dbReference type="ChEBI" id="CHEBI:15378"/>
        <dbReference type="ChEBI" id="CHEBI:58405"/>
        <dbReference type="ChEBI" id="CHEBI:60033"/>
        <dbReference type="ChEBI" id="CHEBI:78435"/>
        <dbReference type="EC" id="2.4.99.28"/>
    </reaction>
</comment>